<keyword evidence="15" id="KW-1185">Reference proteome</keyword>
<evidence type="ECO:0000256" key="4">
    <source>
        <dbReference type="ARBA" id="ARBA00016452"/>
    </source>
</evidence>
<organism evidence="14 15">
    <name type="scientific">Sandaracinobacteroides saxicola</name>
    <dbReference type="NCBI Taxonomy" id="2759707"/>
    <lineage>
        <taxon>Bacteria</taxon>
        <taxon>Pseudomonadati</taxon>
        <taxon>Pseudomonadota</taxon>
        <taxon>Alphaproteobacteria</taxon>
        <taxon>Sphingomonadales</taxon>
        <taxon>Sphingosinicellaceae</taxon>
        <taxon>Sandaracinobacteroides</taxon>
    </lineage>
</organism>
<dbReference type="PANTHER" id="PTHR30070:SF1">
    <property type="entry name" value="CYTOCHROME C BIOGENESIS B-RELATED"/>
    <property type="match status" value="1"/>
</dbReference>
<gene>
    <name evidence="14" type="ORF">H3309_06700</name>
</gene>
<evidence type="ECO:0000256" key="2">
    <source>
        <dbReference type="ARBA" id="ARBA00004429"/>
    </source>
</evidence>
<feature type="transmembrane region" description="Helical" evidence="13">
    <location>
        <begin position="127"/>
        <end position="149"/>
    </location>
</feature>
<evidence type="ECO:0000256" key="12">
    <source>
        <dbReference type="PIRNR" id="PIRNR002764"/>
    </source>
</evidence>
<evidence type="ECO:0000256" key="1">
    <source>
        <dbReference type="ARBA" id="ARBA00002442"/>
    </source>
</evidence>
<dbReference type="AlphaFoldDB" id="A0A7G5IL99"/>
<dbReference type="Proteomes" id="UP000515292">
    <property type="component" value="Chromosome"/>
</dbReference>
<dbReference type="PRINTS" id="PR01414">
    <property type="entry name" value="CCMBBIOGNSIS"/>
</dbReference>
<feature type="transmembrane region" description="Helical" evidence="13">
    <location>
        <begin position="20"/>
        <end position="39"/>
    </location>
</feature>
<keyword evidence="10 13" id="KW-1133">Transmembrane helix</keyword>
<protein>
    <recommendedName>
        <fullName evidence="4 12">Heme exporter protein B</fullName>
    </recommendedName>
</protein>
<proteinExistence type="inferred from homology"/>
<evidence type="ECO:0000256" key="10">
    <source>
        <dbReference type="ARBA" id="ARBA00022989"/>
    </source>
</evidence>
<dbReference type="PIRSF" id="PIRSF002764">
    <property type="entry name" value="CcmB"/>
    <property type="match status" value="1"/>
</dbReference>
<dbReference type="GO" id="GO:0005886">
    <property type="term" value="C:plasma membrane"/>
    <property type="evidence" value="ECO:0007669"/>
    <property type="project" value="UniProtKB-SubCell"/>
</dbReference>
<dbReference type="EMBL" id="CP059851">
    <property type="protein sequence ID" value="QMW24141.1"/>
    <property type="molecule type" value="Genomic_DNA"/>
</dbReference>
<evidence type="ECO:0000256" key="3">
    <source>
        <dbReference type="ARBA" id="ARBA00010544"/>
    </source>
</evidence>
<comment type="subcellular location">
    <subcellularLocation>
        <location evidence="2">Cell inner membrane</location>
        <topology evidence="2">Multi-pass membrane protein</topology>
    </subcellularLocation>
</comment>
<comment type="similarity">
    <text evidence="3 12">Belongs to the CcmB/CycW/HelB family.</text>
</comment>
<comment type="function">
    <text evidence="1 12">Required for the export of heme to the periplasm for the biogenesis of c-type cytochromes.</text>
</comment>
<dbReference type="KEGG" id="sand:H3309_06700"/>
<dbReference type="RefSeq" id="WP_182297964.1">
    <property type="nucleotide sequence ID" value="NZ_CP059851.1"/>
</dbReference>
<dbReference type="InterPro" id="IPR026031">
    <property type="entry name" value="Cyt_c_CcmB_bac"/>
</dbReference>
<keyword evidence="7 12" id="KW-0997">Cell inner membrane</keyword>
<evidence type="ECO:0000256" key="6">
    <source>
        <dbReference type="ARBA" id="ARBA00022475"/>
    </source>
</evidence>
<dbReference type="Pfam" id="PF03379">
    <property type="entry name" value="CcmB"/>
    <property type="match status" value="1"/>
</dbReference>
<dbReference type="PANTHER" id="PTHR30070">
    <property type="entry name" value="HEME EXPORTER PROTEIN B"/>
    <property type="match status" value="1"/>
</dbReference>
<feature type="transmembrane region" description="Helical" evidence="13">
    <location>
        <begin position="91"/>
        <end position="115"/>
    </location>
</feature>
<keyword evidence="5 12" id="KW-0813">Transport</keyword>
<keyword evidence="9 12" id="KW-0201">Cytochrome c-type biogenesis</keyword>
<evidence type="ECO:0000256" key="7">
    <source>
        <dbReference type="ARBA" id="ARBA00022519"/>
    </source>
</evidence>
<evidence type="ECO:0000256" key="11">
    <source>
        <dbReference type="ARBA" id="ARBA00023136"/>
    </source>
</evidence>
<evidence type="ECO:0000313" key="15">
    <source>
        <dbReference type="Proteomes" id="UP000515292"/>
    </source>
</evidence>
<evidence type="ECO:0000256" key="9">
    <source>
        <dbReference type="ARBA" id="ARBA00022748"/>
    </source>
</evidence>
<feature type="transmembrane region" description="Helical" evidence="13">
    <location>
        <begin position="51"/>
        <end position="70"/>
    </location>
</feature>
<sequence length="209" mass="21074">MILALIRRDLTLALGRPGLLLLPTLFFVMVAVLMPFALGPDIGLLARLAPGILWIAALLASLLPIADLYAQDAADGTLDQLASRGIANESLAFARMLALWLAFTLPLLLALPVAATLLGLPAAQWPSLALALALGGLGLAALANLAAALTLGARGSIAALLVLPLAIPMLVFGSTPDAPSAGRLLAAAALLLAAVCPFGTALALGAART</sequence>
<feature type="transmembrane region" description="Helical" evidence="13">
    <location>
        <begin position="185"/>
        <end position="207"/>
    </location>
</feature>
<evidence type="ECO:0000256" key="5">
    <source>
        <dbReference type="ARBA" id="ARBA00022448"/>
    </source>
</evidence>
<evidence type="ECO:0000313" key="14">
    <source>
        <dbReference type="EMBL" id="QMW24141.1"/>
    </source>
</evidence>
<dbReference type="GO" id="GO:1903607">
    <property type="term" value="P:cytochrome c biosynthetic process"/>
    <property type="evidence" value="ECO:0007669"/>
    <property type="project" value="TreeGrafter"/>
</dbReference>
<keyword evidence="6 12" id="KW-1003">Cell membrane</keyword>
<name>A0A7G5IL99_9SPHN</name>
<dbReference type="InterPro" id="IPR003544">
    <property type="entry name" value="Cyt_c_biogenesis_CcmB"/>
</dbReference>
<dbReference type="GO" id="GO:0017004">
    <property type="term" value="P:cytochrome complex assembly"/>
    <property type="evidence" value="ECO:0007669"/>
    <property type="project" value="UniProtKB-KW"/>
</dbReference>
<keyword evidence="8 13" id="KW-0812">Transmembrane</keyword>
<keyword evidence="11 12" id="KW-0472">Membrane</keyword>
<dbReference type="GO" id="GO:0015232">
    <property type="term" value="F:heme transmembrane transporter activity"/>
    <property type="evidence" value="ECO:0007669"/>
    <property type="project" value="InterPro"/>
</dbReference>
<evidence type="ECO:0000256" key="8">
    <source>
        <dbReference type="ARBA" id="ARBA00022692"/>
    </source>
</evidence>
<evidence type="ECO:0000256" key="13">
    <source>
        <dbReference type="SAM" id="Phobius"/>
    </source>
</evidence>
<feature type="transmembrane region" description="Helical" evidence="13">
    <location>
        <begin position="156"/>
        <end position="173"/>
    </location>
</feature>
<accession>A0A7G5IL99</accession>
<reference evidence="14 15" key="1">
    <citation type="submission" date="2020-07" db="EMBL/GenBank/DDBJ databases">
        <title>Complete genome sequence for Sandaracinobacter sp. M6.</title>
        <authorList>
            <person name="Tang Y."/>
            <person name="Liu Q."/>
            <person name="Guo Z."/>
            <person name="Lei P."/>
            <person name="Huang B."/>
        </authorList>
    </citation>
    <scope>NUCLEOTIDE SEQUENCE [LARGE SCALE GENOMIC DNA]</scope>
    <source>
        <strain evidence="14 15">M6</strain>
    </source>
</reference>